<keyword evidence="3" id="KW-1185">Reference proteome</keyword>
<evidence type="ECO:0000313" key="3">
    <source>
        <dbReference type="Proteomes" id="UP000054248"/>
    </source>
</evidence>
<feature type="non-terminal residue" evidence="2">
    <location>
        <position position="1"/>
    </location>
</feature>
<dbReference type="InterPro" id="IPR036514">
    <property type="entry name" value="SGNH_hydro_sf"/>
</dbReference>
<accession>A0A0C3MD09</accession>
<dbReference type="InterPro" id="IPR050592">
    <property type="entry name" value="GDSL_lipolytic_enzyme"/>
</dbReference>
<evidence type="ECO:0000313" key="2">
    <source>
        <dbReference type="EMBL" id="KIO31667.1"/>
    </source>
</evidence>
<dbReference type="GO" id="GO:0016788">
    <property type="term" value="F:hydrolase activity, acting on ester bonds"/>
    <property type="evidence" value="ECO:0007669"/>
    <property type="project" value="InterPro"/>
</dbReference>
<dbReference type="Pfam" id="PF00657">
    <property type="entry name" value="Lipase_GDSL"/>
    <property type="match status" value="1"/>
</dbReference>
<protein>
    <submittedName>
        <fullName evidence="2">Carbohydrate esterase family 16 protein</fullName>
    </submittedName>
</protein>
<gene>
    <name evidence="2" type="ORF">M407DRAFT_67662</name>
</gene>
<organism evidence="2 3">
    <name type="scientific">Tulasnella calospora MUT 4182</name>
    <dbReference type="NCBI Taxonomy" id="1051891"/>
    <lineage>
        <taxon>Eukaryota</taxon>
        <taxon>Fungi</taxon>
        <taxon>Dikarya</taxon>
        <taxon>Basidiomycota</taxon>
        <taxon>Agaricomycotina</taxon>
        <taxon>Agaricomycetes</taxon>
        <taxon>Cantharellales</taxon>
        <taxon>Tulasnellaceae</taxon>
        <taxon>Tulasnella</taxon>
    </lineage>
</organism>
<dbReference type="SUPFAM" id="SSF52266">
    <property type="entry name" value="SGNH hydrolase"/>
    <property type="match status" value="1"/>
</dbReference>
<dbReference type="AlphaFoldDB" id="A0A0C3MD09"/>
<evidence type="ECO:0000256" key="1">
    <source>
        <dbReference type="ARBA" id="ARBA00022729"/>
    </source>
</evidence>
<dbReference type="EMBL" id="KN822961">
    <property type="protein sequence ID" value="KIO31667.1"/>
    <property type="molecule type" value="Genomic_DNA"/>
</dbReference>
<dbReference type="HOGENOM" id="CLU_015101_4_2_1"/>
<reference evidence="3" key="2">
    <citation type="submission" date="2015-01" db="EMBL/GenBank/DDBJ databases">
        <title>Evolutionary Origins and Diversification of the Mycorrhizal Mutualists.</title>
        <authorList>
            <consortium name="DOE Joint Genome Institute"/>
            <consortium name="Mycorrhizal Genomics Consortium"/>
            <person name="Kohler A."/>
            <person name="Kuo A."/>
            <person name="Nagy L.G."/>
            <person name="Floudas D."/>
            <person name="Copeland A."/>
            <person name="Barry K.W."/>
            <person name="Cichocki N."/>
            <person name="Veneault-Fourrey C."/>
            <person name="LaButti K."/>
            <person name="Lindquist E.A."/>
            <person name="Lipzen A."/>
            <person name="Lundell T."/>
            <person name="Morin E."/>
            <person name="Murat C."/>
            <person name="Riley R."/>
            <person name="Ohm R."/>
            <person name="Sun H."/>
            <person name="Tunlid A."/>
            <person name="Henrissat B."/>
            <person name="Grigoriev I.V."/>
            <person name="Hibbett D.S."/>
            <person name="Martin F."/>
        </authorList>
    </citation>
    <scope>NUCLEOTIDE SEQUENCE [LARGE SCALE GENOMIC DNA]</scope>
    <source>
        <strain evidence="3">MUT 4182</strain>
    </source>
</reference>
<dbReference type="Proteomes" id="UP000054248">
    <property type="component" value="Unassembled WGS sequence"/>
</dbReference>
<dbReference type="STRING" id="1051891.A0A0C3MD09"/>
<sequence>FDITSTKPNDANVFGNPPYPGYTACGSVTNWIDEMIVSFNETYLYAYNFAYGGATIDANIVAPYTSTVLSMTDQMNQFLINVAPHPSYAPWTSANSIFSFFIGINDIGGTWWKDWGNWTAYVMDAYFALVQKAYDAGARNFLFVNVPCVERSPYALSLGTADEVTIPMKTAIDGYNAELINRVNALKAANPGITAWIYDSNTRLGQILDSPTTYGFQDGITYGSGSNLAWCNDFHVSPGVHHYFAQDIAGVLSGSGF</sequence>
<reference evidence="2 3" key="1">
    <citation type="submission" date="2014-04" db="EMBL/GenBank/DDBJ databases">
        <authorList>
            <consortium name="DOE Joint Genome Institute"/>
            <person name="Kuo A."/>
            <person name="Girlanda M."/>
            <person name="Perotto S."/>
            <person name="Kohler A."/>
            <person name="Nagy L.G."/>
            <person name="Floudas D."/>
            <person name="Copeland A."/>
            <person name="Barry K.W."/>
            <person name="Cichocki N."/>
            <person name="Veneault-Fourrey C."/>
            <person name="LaButti K."/>
            <person name="Lindquist E.A."/>
            <person name="Lipzen A."/>
            <person name="Lundell T."/>
            <person name="Morin E."/>
            <person name="Murat C."/>
            <person name="Sun H."/>
            <person name="Tunlid A."/>
            <person name="Henrissat B."/>
            <person name="Grigoriev I.V."/>
            <person name="Hibbett D.S."/>
            <person name="Martin F."/>
            <person name="Nordberg H.P."/>
            <person name="Cantor M.N."/>
            <person name="Hua S.X."/>
        </authorList>
    </citation>
    <scope>NUCLEOTIDE SEQUENCE [LARGE SCALE GENOMIC DNA]</scope>
    <source>
        <strain evidence="2 3">MUT 4182</strain>
    </source>
</reference>
<dbReference type="Gene3D" id="3.40.50.1110">
    <property type="entry name" value="SGNH hydrolase"/>
    <property type="match status" value="1"/>
</dbReference>
<keyword evidence="1" id="KW-0732">Signal</keyword>
<dbReference type="PANTHER" id="PTHR45642">
    <property type="entry name" value="GDSL ESTERASE/LIPASE EXL3"/>
    <property type="match status" value="1"/>
</dbReference>
<proteinExistence type="predicted"/>
<dbReference type="PANTHER" id="PTHR45642:SF139">
    <property type="entry name" value="SGNH HYDROLASE-TYPE ESTERASE DOMAIN-CONTAINING PROTEIN"/>
    <property type="match status" value="1"/>
</dbReference>
<dbReference type="InterPro" id="IPR001087">
    <property type="entry name" value="GDSL"/>
</dbReference>
<name>A0A0C3MD09_9AGAM</name>
<dbReference type="OrthoDB" id="1600564at2759"/>